<dbReference type="RefSeq" id="WP_055224210.1">
    <property type="nucleotide sequence ID" value="NZ_BLYL01000008.1"/>
</dbReference>
<dbReference type="PANTHER" id="PTHR42939:SF1">
    <property type="entry name" value="ABC TRANSPORTER ATP-BINDING PROTEIN ALBC-RELATED"/>
    <property type="match status" value="1"/>
</dbReference>
<dbReference type="InterPro" id="IPR027417">
    <property type="entry name" value="P-loop_NTPase"/>
</dbReference>
<dbReference type="GO" id="GO:0016887">
    <property type="term" value="F:ATP hydrolysis activity"/>
    <property type="evidence" value="ECO:0007669"/>
    <property type="project" value="InterPro"/>
</dbReference>
<dbReference type="PROSITE" id="PS00211">
    <property type="entry name" value="ABC_TRANSPORTER_1"/>
    <property type="match status" value="1"/>
</dbReference>
<dbReference type="Proteomes" id="UP000660047">
    <property type="component" value="Unassembled WGS sequence"/>
</dbReference>
<dbReference type="SUPFAM" id="SSF52540">
    <property type="entry name" value="P-loop containing nucleoside triphosphate hydrolases"/>
    <property type="match status" value="1"/>
</dbReference>
<feature type="domain" description="ABC transporter" evidence="4">
    <location>
        <begin position="2"/>
        <end position="219"/>
    </location>
</feature>
<dbReference type="EMBL" id="BLYL01000008">
    <property type="protein sequence ID" value="GFO94577.1"/>
    <property type="molecule type" value="Genomic_DNA"/>
</dbReference>
<organism evidence="5 6">
    <name type="scientific">Coprococcus eutactus</name>
    <dbReference type="NCBI Taxonomy" id="33043"/>
    <lineage>
        <taxon>Bacteria</taxon>
        <taxon>Bacillati</taxon>
        <taxon>Bacillota</taxon>
        <taxon>Clostridia</taxon>
        <taxon>Lachnospirales</taxon>
        <taxon>Lachnospiraceae</taxon>
        <taxon>Coprococcus</taxon>
    </lineage>
</organism>
<keyword evidence="3 5" id="KW-0067">ATP-binding</keyword>
<evidence type="ECO:0000259" key="4">
    <source>
        <dbReference type="PROSITE" id="PS50893"/>
    </source>
</evidence>
<dbReference type="AlphaFoldDB" id="A0AAI9NYH1"/>
<dbReference type="PANTHER" id="PTHR42939">
    <property type="entry name" value="ABC TRANSPORTER ATP-BINDING PROTEIN ALBC-RELATED"/>
    <property type="match status" value="1"/>
</dbReference>
<reference evidence="5" key="1">
    <citation type="submission" date="2020-06" db="EMBL/GenBank/DDBJ databases">
        <title>Characterization of fructooligosaccharide metabolism and fructooligosaccharide-degrading enzymes in human commensal butyrate producers.</title>
        <authorList>
            <person name="Tanno H."/>
            <person name="Fujii T."/>
            <person name="Hirano K."/>
            <person name="Maeno S."/>
            <person name="Tonozuka T."/>
            <person name="Sakamoto M."/>
            <person name="Ohkuma M."/>
            <person name="Tochio T."/>
            <person name="Endo A."/>
        </authorList>
    </citation>
    <scope>NUCLEOTIDE SEQUENCE</scope>
    <source>
        <strain evidence="5">JCM 31265</strain>
    </source>
</reference>
<evidence type="ECO:0000313" key="6">
    <source>
        <dbReference type="Proteomes" id="UP000660047"/>
    </source>
</evidence>
<comment type="caution">
    <text evidence="5">The sequence shown here is derived from an EMBL/GenBank/DDBJ whole genome shotgun (WGS) entry which is preliminary data.</text>
</comment>
<dbReference type="SMART" id="SM00382">
    <property type="entry name" value="AAA"/>
    <property type="match status" value="1"/>
</dbReference>
<dbReference type="InterPro" id="IPR003439">
    <property type="entry name" value="ABC_transporter-like_ATP-bd"/>
</dbReference>
<dbReference type="Pfam" id="PF00005">
    <property type="entry name" value="ABC_tran"/>
    <property type="match status" value="1"/>
</dbReference>
<evidence type="ECO:0000256" key="3">
    <source>
        <dbReference type="ARBA" id="ARBA00022840"/>
    </source>
</evidence>
<dbReference type="InterPro" id="IPR051782">
    <property type="entry name" value="ABC_Transporter_VariousFunc"/>
</dbReference>
<keyword evidence="1" id="KW-0813">Transport</keyword>
<dbReference type="InterPro" id="IPR017871">
    <property type="entry name" value="ABC_transporter-like_CS"/>
</dbReference>
<keyword evidence="2" id="KW-0547">Nucleotide-binding</keyword>
<evidence type="ECO:0000313" key="5">
    <source>
        <dbReference type="EMBL" id="GFO94577.1"/>
    </source>
</evidence>
<dbReference type="Gene3D" id="3.40.50.300">
    <property type="entry name" value="P-loop containing nucleotide triphosphate hydrolases"/>
    <property type="match status" value="1"/>
</dbReference>
<sequence length="221" mass="23855">MFSVSSVSKSYGKNKVLTDVSLSVSPGECIALLGINGSGKSTLLGILSRNIKPDSGCFGFDCQANAALLPQDNPLIPELTAIDNIRLWHPGSRKTVMNSHNMSICQSLGVDSFLDKRVSKLSGGMKKRLSLAITMMSDPDLLLLDEPLASLDLLCKNGILSYLQNYISHGGSVIIATHETSALDICNKIYTLKNGHIQLAIDRNISPGYTSPETYINLIRS</sequence>
<evidence type="ECO:0000256" key="1">
    <source>
        <dbReference type="ARBA" id="ARBA00022448"/>
    </source>
</evidence>
<dbReference type="InterPro" id="IPR003593">
    <property type="entry name" value="AAA+_ATPase"/>
</dbReference>
<proteinExistence type="predicted"/>
<evidence type="ECO:0000256" key="2">
    <source>
        <dbReference type="ARBA" id="ARBA00022741"/>
    </source>
</evidence>
<dbReference type="PROSITE" id="PS50893">
    <property type="entry name" value="ABC_TRANSPORTER_2"/>
    <property type="match status" value="1"/>
</dbReference>
<protein>
    <submittedName>
        <fullName evidence="5">ABC transporter ATP-binding protein</fullName>
    </submittedName>
</protein>
<accession>A0AAI9NYH1</accession>
<gene>
    <name evidence="5" type="ORF">COEU31_16230</name>
</gene>
<name>A0AAI9NYH1_9FIRM</name>
<dbReference type="GO" id="GO:0005524">
    <property type="term" value="F:ATP binding"/>
    <property type="evidence" value="ECO:0007669"/>
    <property type="project" value="UniProtKB-KW"/>
</dbReference>